<organism evidence="2 3">
    <name type="scientific">Nonomuraea purpurea</name>
    <dbReference type="NCBI Taxonomy" id="1849276"/>
    <lineage>
        <taxon>Bacteria</taxon>
        <taxon>Bacillati</taxon>
        <taxon>Actinomycetota</taxon>
        <taxon>Actinomycetes</taxon>
        <taxon>Streptosporangiales</taxon>
        <taxon>Streptosporangiaceae</taxon>
        <taxon>Nonomuraea</taxon>
    </lineage>
</organism>
<dbReference type="InterPro" id="IPR032710">
    <property type="entry name" value="NTF2-like_dom_sf"/>
</dbReference>
<dbReference type="RefSeq" id="WP_379535045.1">
    <property type="nucleotide sequence ID" value="NZ_JBHSBI010000042.1"/>
</dbReference>
<evidence type="ECO:0000313" key="3">
    <source>
        <dbReference type="Proteomes" id="UP001595851"/>
    </source>
</evidence>
<sequence>MEVMSAARRWVKVWQKAWPIKDADAIVALQAPDGLHWASPFRPVYEGREGLRRYLQEVFDDEVKPTECRYGEPLIADGHAAVEYWAQSHYTSGPLAIAGITLLRFNEEGLVAEARDYSFVEPGIHPFRAHLPL</sequence>
<dbReference type="InterPro" id="IPR037401">
    <property type="entry name" value="SnoaL-like"/>
</dbReference>
<proteinExistence type="predicted"/>
<keyword evidence="3" id="KW-1185">Reference proteome</keyword>
<name>A0ABV8GMQ8_9ACTN</name>
<feature type="domain" description="SnoaL-like" evidence="1">
    <location>
        <begin position="8"/>
        <end position="113"/>
    </location>
</feature>
<comment type="caution">
    <text evidence="2">The sequence shown here is derived from an EMBL/GenBank/DDBJ whole genome shotgun (WGS) entry which is preliminary data.</text>
</comment>
<dbReference type="Proteomes" id="UP001595851">
    <property type="component" value="Unassembled WGS sequence"/>
</dbReference>
<dbReference type="SUPFAM" id="SSF54427">
    <property type="entry name" value="NTF2-like"/>
    <property type="match status" value="1"/>
</dbReference>
<gene>
    <name evidence="2" type="ORF">ACFOY2_49000</name>
</gene>
<protein>
    <submittedName>
        <fullName evidence="2">Nuclear transport factor 2 family protein</fullName>
    </submittedName>
</protein>
<dbReference type="EMBL" id="JBHSBI010000042">
    <property type="protein sequence ID" value="MFC4015227.1"/>
    <property type="molecule type" value="Genomic_DNA"/>
</dbReference>
<evidence type="ECO:0000313" key="2">
    <source>
        <dbReference type="EMBL" id="MFC4015227.1"/>
    </source>
</evidence>
<reference evidence="3" key="1">
    <citation type="journal article" date="2019" name="Int. J. Syst. Evol. Microbiol.">
        <title>The Global Catalogue of Microorganisms (GCM) 10K type strain sequencing project: providing services to taxonomists for standard genome sequencing and annotation.</title>
        <authorList>
            <consortium name="The Broad Institute Genomics Platform"/>
            <consortium name="The Broad Institute Genome Sequencing Center for Infectious Disease"/>
            <person name="Wu L."/>
            <person name="Ma J."/>
        </authorList>
    </citation>
    <scope>NUCLEOTIDE SEQUENCE [LARGE SCALE GENOMIC DNA]</scope>
    <source>
        <strain evidence="3">TBRC 1276</strain>
    </source>
</reference>
<accession>A0ABV8GMQ8</accession>
<dbReference type="Pfam" id="PF12680">
    <property type="entry name" value="SnoaL_2"/>
    <property type="match status" value="1"/>
</dbReference>
<dbReference type="Gene3D" id="3.10.450.50">
    <property type="match status" value="1"/>
</dbReference>
<evidence type="ECO:0000259" key="1">
    <source>
        <dbReference type="Pfam" id="PF12680"/>
    </source>
</evidence>